<organism evidence="1 2">
    <name type="scientific">Segatella copri</name>
    <dbReference type="NCBI Taxonomy" id="165179"/>
    <lineage>
        <taxon>Bacteria</taxon>
        <taxon>Pseudomonadati</taxon>
        <taxon>Bacteroidota</taxon>
        <taxon>Bacteroidia</taxon>
        <taxon>Bacteroidales</taxon>
        <taxon>Prevotellaceae</taxon>
        <taxon>Segatella</taxon>
    </lineage>
</organism>
<evidence type="ECO:0000313" key="2">
    <source>
        <dbReference type="Proteomes" id="UP000405805"/>
    </source>
</evidence>
<reference evidence="2" key="1">
    <citation type="submission" date="2019-09" db="EMBL/GenBank/DDBJ databases">
        <title>Distinct polysaccharide growth profiles of human intestinal Prevotella copri isolates.</title>
        <authorList>
            <person name="Fehlner-Peach H."/>
            <person name="Magnabosco C."/>
            <person name="Raghavan V."/>
            <person name="Scher J.U."/>
            <person name="Tett A."/>
            <person name="Cox L.M."/>
            <person name="Gottsegen C."/>
            <person name="Watters A."/>
            <person name="Wiltshire- Gordon J.D."/>
            <person name="Segata N."/>
            <person name="Bonneau R."/>
            <person name="Littman D.R."/>
        </authorList>
    </citation>
    <scope>NUCLEOTIDE SEQUENCE [LARGE SCALE GENOMIC DNA]</scope>
    <source>
        <strain evidence="2">iA624</strain>
    </source>
</reference>
<proteinExistence type="predicted"/>
<dbReference type="Proteomes" id="UP000405805">
    <property type="component" value="Unassembled WGS sequence"/>
</dbReference>
<gene>
    <name evidence="1" type="ORF">F7D57_15760</name>
</gene>
<dbReference type="EMBL" id="VZBP01000202">
    <property type="protein sequence ID" value="MQO11128.1"/>
    <property type="molecule type" value="Genomic_DNA"/>
</dbReference>
<dbReference type="AlphaFoldDB" id="A0AA90VH91"/>
<sequence>MLRDKLVEIALQWQSKYGVAPQIISVISEYDAAMLVGMSENDYSDYMQDKTAVSKGADFVFNHQRYQIKANRPSGKPGSKVTKVPKATNYLWDKLIWILYDQHYVMLEAWEWDVANYKLEFDDKNRISPNDYRKGKCLFTKIEDKV</sequence>
<protein>
    <submittedName>
        <fullName evidence="1">Uncharacterized protein</fullName>
    </submittedName>
</protein>
<accession>A0AA90VH91</accession>
<comment type="caution">
    <text evidence="1">The sequence shown here is derived from an EMBL/GenBank/DDBJ whole genome shotgun (WGS) entry which is preliminary data.</text>
</comment>
<evidence type="ECO:0000313" key="1">
    <source>
        <dbReference type="EMBL" id="MQO11128.1"/>
    </source>
</evidence>
<name>A0AA90VH91_9BACT</name>
<dbReference type="RefSeq" id="WP_153098186.1">
    <property type="nucleotide sequence ID" value="NZ_VZBP01000202.1"/>
</dbReference>